<gene>
    <name evidence="2" type="ORF">PQR62_17785</name>
</gene>
<dbReference type="PANTHER" id="PTHR22617">
    <property type="entry name" value="CHEMOTAXIS SENSOR HISTIDINE KINASE-RELATED"/>
    <property type="match status" value="1"/>
</dbReference>
<dbReference type="Gene3D" id="2.40.50.180">
    <property type="entry name" value="CheA-289, Domain 4"/>
    <property type="match status" value="1"/>
</dbReference>
<dbReference type="InterPro" id="IPR002545">
    <property type="entry name" value="CheW-lke_dom"/>
</dbReference>
<dbReference type="Pfam" id="PF01584">
    <property type="entry name" value="CheW"/>
    <property type="match status" value="1"/>
</dbReference>
<dbReference type="PANTHER" id="PTHR22617:SF23">
    <property type="entry name" value="CHEMOTAXIS PROTEIN CHEW"/>
    <property type="match status" value="1"/>
</dbReference>
<dbReference type="InterPro" id="IPR036061">
    <property type="entry name" value="CheW-like_dom_sf"/>
</dbReference>
<comment type="caution">
    <text evidence="2">The sequence shown here is derived from an EMBL/GenBank/DDBJ whole genome shotgun (WGS) entry which is preliminary data.</text>
</comment>
<sequence length="885" mass="97779">MQKTLQTAEFLRYMPAVALCERSLRELNFAWRLIESTAKMVCPSEAKSILPTMKVTREGFNNLEQRLIANLVQQNIAKSVQEIDFKAKVIIDIVVRNLFERTADVGFLAMDDAIRAFILARQRNIDTDTASSDATEDIVARLRAYREKYTVYDEILILDTEGRVLANLDPNNDIRHSYDPLVAQTLKSDRYVETFALSDLREGPERALIYSHKIVDPANGNAIGVLCLCFPIAVEMKDVFSGLLKPGDRSVMLMLDDAGSVIASSDPEHIPAGRKVPLALEGEYQVVAYAGREYLARTSAARDYQGYGGPGWYGHVMIPCETAFRQQGQDLLAHYDAAMLAGVMVHAKSFCPPLHDVTLMAEAINHSLRRVVWNGKIMSSGEDRDLLRLKSILHEISQTGDETNGIFRESIQDLYATVLSSSLQDMQFISRLMIDIMDRNLYERANDCRWWALTPDLRRICANNVRSESERRRMSDILASINALYTVYARLVVFDTSGAIIAASDPHGDGLDLSDIGIGEQLLRKTLQLSDPQDYCVSPFEASRLYGDRATYIYCAAIFHPERVGQVVGGIGVVFDAEPEFKNMLAASLPEQDQAFAAYTDRAGKVISSTHPAYPPGSTLRPDAQVLDAANGVGSAAISIQDQQYMVLGHTTSFGYREYKNGDGYVNDIIAMVFLPIGEKTEGRETMQTPAMPVVVAQHAGETREFATVTVDGNIFALPAGTVVESLETERMLTASTLKPVIAGALNYQDSSGGASAFVPVIDMRLLLHPEAAKPETAKEIVVVRHGRHTLGLLVDDLHDVLEFGSAQIDPPLKIFSNRANYICNMIRTADPGQTIQVVDIESIVANVFGDNLEQLQLEHALNGTGEVHDMKLVNDMRLDSKALS</sequence>
<dbReference type="InterPro" id="IPR039315">
    <property type="entry name" value="CheW"/>
</dbReference>
<dbReference type="CDD" id="cd18773">
    <property type="entry name" value="PDC1_HK_sensor"/>
    <property type="match status" value="1"/>
</dbReference>
<organism evidence="2 3">
    <name type="scientific">Herbaspirillum lusitanum</name>
    <dbReference type="NCBI Taxonomy" id="213312"/>
    <lineage>
        <taxon>Bacteria</taxon>
        <taxon>Pseudomonadati</taxon>
        <taxon>Pseudomonadota</taxon>
        <taxon>Betaproteobacteria</taxon>
        <taxon>Burkholderiales</taxon>
        <taxon>Oxalobacteraceae</taxon>
        <taxon>Herbaspirillum</taxon>
    </lineage>
</organism>
<evidence type="ECO:0000313" key="2">
    <source>
        <dbReference type="EMBL" id="MFL9926132.1"/>
    </source>
</evidence>
<evidence type="ECO:0000313" key="3">
    <source>
        <dbReference type="Proteomes" id="UP001629246"/>
    </source>
</evidence>
<proteinExistence type="predicted"/>
<accession>A0ABW9AFE6</accession>
<dbReference type="Gene3D" id="2.30.30.40">
    <property type="entry name" value="SH3 Domains"/>
    <property type="match status" value="1"/>
</dbReference>
<feature type="domain" description="CheW-like" evidence="1">
    <location>
        <begin position="703"/>
        <end position="850"/>
    </location>
</feature>
<dbReference type="Gene3D" id="3.30.450.20">
    <property type="entry name" value="PAS domain"/>
    <property type="match status" value="1"/>
</dbReference>
<protein>
    <submittedName>
        <fullName evidence="2">Chemotaxis protein CheW</fullName>
    </submittedName>
</protein>
<dbReference type="CDD" id="cd00588">
    <property type="entry name" value="CheW_like"/>
    <property type="match status" value="1"/>
</dbReference>
<dbReference type="SMART" id="SM00260">
    <property type="entry name" value="CheW"/>
    <property type="match status" value="1"/>
</dbReference>
<reference evidence="2 3" key="1">
    <citation type="journal article" date="2024" name="Chem. Sci.">
        <title>Discovery of megapolipeptins by genome mining of a Burkholderiales bacteria collection.</title>
        <authorList>
            <person name="Paulo B.S."/>
            <person name="Recchia M.J.J."/>
            <person name="Lee S."/>
            <person name="Fergusson C.H."/>
            <person name="Romanowski S.B."/>
            <person name="Hernandez A."/>
            <person name="Krull N."/>
            <person name="Liu D.Y."/>
            <person name="Cavanagh H."/>
            <person name="Bos A."/>
            <person name="Gray C.A."/>
            <person name="Murphy B.T."/>
            <person name="Linington R.G."/>
            <person name="Eustaquio A.S."/>
        </authorList>
    </citation>
    <scope>NUCLEOTIDE SEQUENCE [LARGE SCALE GENOMIC DNA]</scope>
    <source>
        <strain evidence="2 3">RL21-008-BIB-A</strain>
    </source>
</reference>
<evidence type="ECO:0000259" key="1">
    <source>
        <dbReference type="PROSITE" id="PS50851"/>
    </source>
</evidence>
<dbReference type="EMBL" id="JAQQFM010000007">
    <property type="protein sequence ID" value="MFL9926132.1"/>
    <property type="molecule type" value="Genomic_DNA"/>
</dbReference>
<keyword evidence="3" id="KW-1185">Reference proteome</keyword>
<dbReference type="SUPFAM" id="SSF50341">
    <property type="entry name" value="CheW-like"/>
    <property type="match status" value="1"/>
</dbReference>
<dbReference type="RefSeq" id="WP_408159326.1">
    <property type="nucleotide sequence ID" value="NZ_JAQQFM010000007.1"/>
</dbReference>
<name>A0ABW9AFE6_9BURK</name>
<dbReference type="Proteomes" id="UP001629246">
    <property type="component" value="Unassembled WGS sequence"/>
</dbReference>
<dbReference type="PROSITE" id="PS50851">
    <property type="entry name" value="CHEW"/>
    <property type="match status" value="1"/>
</dbReference>